<accession>A0A2K2C3C4</accession>
<protein>
    <recommendedName>
        <fullName evidence="8">ATP-dependent RNA helicase</fullName>
        <ecNumber evidence="8">3.6.4.13</ecNumber>
    </recommendedName>
</protein>
<dbReference type="SMART" id="SM00490">
    <property type="entry name" value="HELICc"/>
    <property type="match status" value="1"/>
</dbReference>
<dbReference type="Gene3D" id="3.40.50.300">
    <property type="entry name" value="P-loop containing nucleotide triphosphate hydrolases"/>
    <property type="match status" value="2"/>
</dbReference>
<dbReference type="PROSITE" id="PS51194">
    <property type="entry name" value="HELICASE_CTER"/>
    <property type="match status" value="1"/>
</dbReference>
<name>A0A2K2C3C4_POPTR</name>
<evidence type="ECO:0000256" key="6">
    <source>
        <dbReference type="ARBA" id="ARBA00024357"/>
    </source>
</evidence>
<dbReference type="CDD" id="cd18787">
    <property type="entry name" value="SF2_C_DEAD"/>
    <property type="match status" value="1"/>
</dbReference>
<proteinExistence type="inferred from homology"/>
<evidence type="ECO:0000313" key="10">
    <source>
        <dbReference type="Proteomes" id="UP000006729"/>
    </source>
</evidence>
<organism evidence="9 10">
    <name type="scientific">Populus trichocarpa</name>
    <name type="common">Western balsam poplar</name>
    <name type="synonym">Populus balsamifera subsp. trichocarpa</name>
    <dbReference type="NCBI Taxonomy" id="3694"/>
    <lineage>
        <taxon>Eukaryota</taxon>
        <taxon>Viridiplantae</taxon>
        <taxon>Streptophyta</taxon>
        <taxon>Embryophyta</taxon>
        <taxon>Tracheophyta</taxon>
        <taxon>Spermatophyta</taxon>
        <taxon>Magnoliopsida</taxon>
        <taxon>eudicotyledons</taxon>
        <taxon>Gunneridae</taxon>
        <taxon>Pentapetalae</taxon>
        <taxon>rosids</taxon>
        <taxon>fabids</taxon>
        <taxon>Malpighiales</taxon>
        <taxon>Salicaceae</taxon>
        <taxon>Saliceae</taxon>
        <taxon>Populus</taxon>
    </lineage>
</organism>
<dbReference type="AlphaFoldDB" id="A0A2K2C3C4"/>
<dbReference type="GO" id="GO:0003723">
    <property type="term" value="F:RNA binding"/>
    <property type="evidence" value="ECO:0007669"/>
    <property type="project" value="UniProtKB-UniRule"/>
</dbReference>
<dbReference type="EMBL" id="CM009290">
    <property type="protein sequence ID" value="PNT56525.2"/>
    <property type="molecule type" value="Genomic_DNA"/>
</dbReference>
<dbReference type="SMART" id="SM01178">
    <property type="entry name" value="DUF4217"/>
    <property type="match status" value="1"/>
</dbReference>
<dbReference type="InterPro" id="IPR044773">
    <property type="entry name" value="DDX18/Has1_DEADc"/>
</dbReference>
<keyword evidence="1 8" id="KW-0547">Nucleotide-binding</keyword>
<dbReference type="STRING" id="3694.A0A2K2C3C4"/>
<dbReference type="EC" id="3.6.4.13" evidence="8"/>
<dbReference type="PANTHER" id="PTHR24031">
    <property type="entry name" value="RNA HELICASE"/>
    <property type="match status" value="1"/>
</dbReference>
<evidence type="ECO:0000256" key="4">
    <source>
        <dbReference type="ARBA" id="ARBA00022840"/>
    </source>
</evidence>
<dbReference type="SMART" id="SM00487">
    <property type="entry name" value="DEXDc"/>
    <property type="match status" value="1"/>
</dbReference>
<dbReference type="ExpressionAtlas" id="A0A2K2C3C4">
    <property type="expression patterns" value="baseline and differential"/>
</dbReference>
<evidence type="ECO:0000256" key="3">
    <source>
        <dbReference type="ARBA" id="ARBA00022806"/>
    </source>
</evidence>
<keyword evidence="3 8" id="KW-0347">Helicase</keyword>
<dbReference type="InParanoid" id="A0A2K2C3C4"/>
<dbReference type="GO" id="GO:0016787">
    <property type="term" value="F:hydrolase activity"/>
    <property type="evidence" value="ECO:0007669"/>
    <property type="project" value="UniProtKB-KW"/>
</dbReference>
<sequence>MAKQELSCTLKNLMFIQRAAQRDERIRKQEEEVKPGGNFFFPGIINKW</sequence>
<gene>
    <name evidence="9" type="ORF">POPTR_001G242104v4</name>
</gene>
<evidence type="ECO:0000313" key="9">
    <source>
        <dbReference type="EMBL" id="PNT56525.2"/>
    </source>
</evidence>
<evidence type="ECO:0000256" key="1">
    <source>
        <dbReference type="ARBA" id="ARBA00022741"/>
    </source>
</evidence>
<comment type="catalytic activity">
    <reaction evidence="7 8">
        <text>ATP + H2O = ADP + phosphate + H(+)</text>
        <dbReference type="Rhea" id="RHEA:13065"/>
        <dbReference type="ChEBI" id="CHEBI:15377"/>
        <dbReference type="ChEBI" id="CHEBI:15378"/>
        <dbReference type="ChEBI" id="CHEBI:30616"/>
        <dbReference type="ChEBI" id="CHEBI:43474"/>
        <dbReference type="ChEBI" id="CHEBI:456216"/>
        <dbReference type="EC" id="3.6.4.13"/>
    </reaction>
</comment>
<dbReference type="InterPro" id="IPR014001">
    <property type="entry name" value="Helicase_ATP-bd"/>
</dbReference>
<keyword evidence="4 8" id="KW-0067">ATP-binding</keyword>
<keyword evidence="10" id="KW-1185">Reference proteome</keyword>
<dbReference type="GO" id="GO:0003724">
    <property type="term" value="F:RNA helicase activity"/>
    <property type="evidence" value="ECO:0007669"/>
    <property type="project" value="UniProtKB-EC"/>
</dbReference>
<dbReference type="Proteomes" id="UP000006729">
    <property type="component" value="Chromosome 1"/>
</dbReference>
<dbReference type="Pfam" id="PF00270">
    <property type="entry name" value="DEAD"/>
    <property type="match status" value="1"/>
</dbReference>
<reference evidence="9 10" key="1">
    <citation type="journal article" date="2006" name="Science">
        <title>The genome of black cottonwood, Populus trichocarpa (Torr. &amp; Gray).</title>
        <authorList>
            <person name="Tuskan G.A."/>
            <person name="Difazio S."/>
            <person name="Jansson S."/>
            <person name="Bohlmann J."/>
            <person name="Grigoriev I."/>
            <person name="Hellsten U."/>
            <person name="Putnam N."/>
            <person name="Ralph S."/>
            <person name="Rombauts S."/>
            <person name="Salamov A."/>
            <person name="Schein J."/>
            <person name="Sterck L."/>
            <person name="Aerts A."/>
            <person name="Bhalerao R.R."/>
            <person name="Bhalerao R.P."/>
            <person name="Blaudez D."/>
            <person name="Boerjan W."/>
            <person name="Brun A."/>
            <person name="Brunner A."/>
            <person name="Busov V."/>
            <person name="Campbell M."/>
            <person name="Carlson J."/>
            <person name="Chalot M."/>
            <person name="Chapman J."/>
            <person name="Chen G.L."/>
            <person name="Cooper D."/>
            <person name="Coutinho P.M."/>
            <person name="Couturier J."/>
            <person name="Covert S."/>
            <person name="Cronk Q."/>
            <person name="Cunningham R."/>
            <person name="Davis J."/>
            <person name="Degroeve S."/>
            <person name="Dejardin A."/>
            <person name="Depamphilis C."/>
            <person name="Detter J."/>
            <person name="Dirks B."/>
            <person name="Dubchak I."/>
            <person name="Duplessis S."/>
            <person name="Ehlting J."/>
            <person name="Ellis B."/>
            <person name="Gendler K."/>
            <person name="Goodstein D."/>
            <person name="Gribskov M."/>
            <person name="Grimwood J."/>
            <person name="Groover A."/>
            <person name="Gunter L."/>
            <person name="Hamberger B."/>
            <person name="Heinze B."/>
            <person name="Helariutta Y."/>
            <person name="Henrissat B."/>
            <person name="Holligan D."/>
            <person name="Holt R."/>
            <person name="Huang W."/>
            <person name="Islam-Faridi N."/>
            <person name="Jones S."/>
            <person name="Jones-Rhoades M."/>
            <person name="Jorgensen R."/>
            <person name="Joshi C."/>
            <person name="Kangasjarvi J."/>
            <person name="Karlsson J."/>
            <person name="Kelleher C."/>
            <person name="Kirkpatrick R."/>
            <person name="Kirst M."/>
            <person name="Kohler A."/>
            <person name="Kalluri U."/>
            <person name="Larimer F."/>
            <person name="Leebens-Mack J."/>
            <person name="Leple J.C."/>
            <person name="Locascio P."/>
            <person name="Lou Y."/>
            <person name="Lucas S."/>
            <person name="Martin F."/>
            <person name="Montanini B."/>
            <person name="Napoli C."/>
            <person name="Nelson D.R."/>
            <person name="Nelson C."/>
            <person name="Nieminen K."/>
            <person name="Nilsson O."/>
            <person name="Pereda V."/>
            <person name="Peter G."/>
            <person name="Philippe R."/>
            <person name="Pilate G."/>
            <person name="Poliakov A."/>
            <person name="Razumovskaya J."/>
            <person name="Richardson P."/>
            <person name="Rinaldi C."/>
            <person name="Ritland K."/>
            <person name="Rouze P."/>
            <person name="Ryaboy D."/>
            <person name="Schmutz J."/>
            <person name="Schrader J."/>
            <person name="Segerman B."/>
            <person name="Shin H."/>
            <person name="Siddiqui A."/>
            <person name="Sterky F."/>
            <person name="Terry A."/>
            <person name="Tsai C.J."/>
            <person name="Uberbacher E."/>
            <person name="Unneberg P."/>
            <person name="Vahala J."/>
            <person name="Wall K."/>
            <person name="Wessler S."/>
            <person name="Yang G."/>
            <person name="Yin T."/>
            <person name="Douglas C."/>
            <person name="Marra M."/>
            <person name="Sandberg G."/>
            <person name="Van de Peer Y."/>
            <person name="Rokhsar D."/>
        </authorList>
    </citation>
    <scope>NUCLEOTIDE SEQUENCE [LARGE SCALE GENOMIC DNA]</scope>
    <source>
        <strain evidence="10">cv. Nisqually</strain>
    </source>
</reference>
<keyword evidence="2 8" id="KW-0378">Hydrolase</keyword>
<dbReference type="InterPro" id="IPR027417">
    <property type="entry name" value="P-loop_NTPase"/>
</dbReference>
<dbReference type="PROSITE" id="PS51192">
    <property type="entry name" value="HELICASE_ATP_BIND_1"/>
    <property type="match status" value="1"/>
</dbReference>
<evidence type="ECO:0000256" key="8">
    <source>
        <dbReference type="RuleBase" id="RU365068"/>
    </source>
</evidence>
<dbReference type="FunFam" id="3.40.50.300:FF:000379">
    <property type="entry name" value="RNA helicase"/>
    <property type="match status" value="1"/>
</dbReference>
<comment type="domain">
    <text evidence="8">The Q motif is unique to and characteristic of the DEAD box family of RNA helicases and controls ATP binding and hydrolysis.</text>
</comment>
<dbReference type="GO" id="GO:0000463">
    <property type="term" value="P:maturation of LSU-rRNA from tricistronic rRNA transcript (SSU-rRNA, 5.8S rRNA, LSU-rRNA)"/>
    <property type="evidence" value="ECO:0000318"/>
    <property type="project" value="GO_Central"/>
</dbReference>
<dbReference type="InterPro" id="IPR011545">
    <property type="entry name" value="DEAD/DEAH_box_helicase_dom"/>
</dbReference>
<keyword evidence="5 8" id="KW-0694">RNA-binding</keyword>
<dbReference type="InterPro" id="IPR001650">
    <property type="entry name" value="Helicase_C-like"/>
</dbReference>
<evidence type="ECO:0000256" key="7">
    <source>
        <dbReference type="ARBA" id="ARBA00047984"/>
    </source>
</evidence>
<dbReference type="GO" id="GO:0005524">
    <property type="term" value="F:ATP binding"/>
    <property type="evidence" value="ECO:0007669"/>
    <property type="project" value="UniProtKB-UniRule"/>
</dbReference>
<dbReference type="CDD" id="cd17942">
    <property type="entry name" value="DEADc_DDX18"/>
    <property type="match status" value="1"/>
</dbReference>
<evidence type="ECO:0000256" key="2">
    <source>
        <dbReference type="ARBA" id="ARBA00022801"/>
    </source>
</evidence>
<dbReference type="GO" id="GO:0005730">
    <property type="term" value="C:nucleolus"/>
    <property type="evidence" value="ECO:0000318"/>
    <property type="project" value="GO_Central"/>
</dbReference>
<comment type="function">
    <text evidence="8">RNA helicase.</text>
</comment>
<dbReference type="SUPFAM" id="SSF52540">
    <property type="entry name" value="P-loop containing nucleoside triphosphate hydrolases"/>
    <property type="match status" value="2"/>
</dbReference>
<dbReference type="Pfam" id="PF13959">
    <property type="entry name" value="CTE_SPB4"/>
    <property type="match status" value="1"/>
</dbReference>
<dbReference type="FunCoup" id="A0A2K2C3C4">
    <property type="interactions" value="4304"/>
</dbReference>
<dbReference type="Pfam" id="PF00271">
    <property type="entry name" value="Helicase_C"/>
    <property type="match status" value="1"/>
</dbReference>
<dbReference type="InterPro" id="IPR025313">
    <property type="entry name" value="SPB4-like_CTE"/>
</dbReference>
<evidence type="ECO:0000256" key="5">
    <source>
        <dbReference type="ARBA" id="ARBA00022884"/>
    </source>
</evidence>
<comment type="similarity">
    <text evidence="6">Belongs to the DEAD box helicase family. DDX18/HAS1 subfamily.</text>
</comment>
<comment type="caution">
    <text evidence="9">The sequence shown here is derived from an EMBL/GenBank/DDBJ whole genome shotgun (WGS) entry which is preliminary data.</text>
</comment>